<keyword evidence="2" id="KW-0472">Membrane</keyword>
<dbReference type="GO" id="GO:0016491">
    <property type="term" value="F:oxidoreductase activity"/>
    <property type="evidence" value="ECO:0007669"/>
    <property type="project" value="InterPro"/>
</dbReference>
<feature type="region of interest" description="Disordered" evidence="1">
    <location>
        <begin position="61"/>
        <end position="82"/>
    </location>
</feature>
<dbReference type="AlphaFoldDB" id="A0A398D2W9"/>
<dbReference type="EMBL" id="QXIS01000007">
    <property type="protein sequence ID" value="RIE06567.1"/>
    <property type="molecule type" value="Genomic_DNA"/>
</dbReference>
<gene>
    <name evidence="4" type="ORF">SMC7_01765</name>
</gene>
<evidence type="ECO:0000256" key="1">
    <source>
        <dbReference type="SAM" id="MobiDB-lite"/>
    </source>
</evidence>
<evidence type="ECO:0000313" key="4">
    <source>
        <dbReference type="EMBL" id="RIE06567.1"/>
    </source>
</evidence>
<evidence type="ECO:0000313" key="5">
    <source>
        <dbReference type="Proteomes" id="UP000266328"/>
    </source>
</evidence>
<dbReference type="InterPro" id="IPR050553">
    <property type="entry name" value="Thioredoxin_ResA/DsbE_sf"/>
</dbReference>
<dbReference type="PANTHER" id="PTHR42852:SF13">
    <property type="entry name" value="PROTEIN DIPZ"/>
    <property type="match status" value="1"/>
</dbReference>
<dbReference type="Pfam" id="PF00578">
    <property type="entry name" value="AhpC-TSA"/>
    <property type="match status" value="1"/>
</dbReference>
<protein>
    <submittedName>
        <fullName evidence="4">TlpA family protein disulfide reductase</fullName>
    </submittedName>
</protein>
<keyword evidence="5" id="KW-1185">Reference proteome</keyword>
<keyword evidence="2" id="KW-1133">Transmembrane helix</keyword>
<feature type="transmembrane region" description="Helical" evidence="2">
    <location>
        <begin position="36"/>
        <end position="56"/>
    </location>
</feature>
<dbReference type="Proteomes" id="UP000266328">
    <property type="component" value="Unassembled WGS sequence"/>
</dbReference>
<dbReference type="Gene3D" id="3.40.30.10">
    <property type="entry name" value="Glutaredoxin"/>
    <property type="match status" value="1"/>
</dbReference>
<reference evidence="4 5" key="1">
    <citation type="submission" date="2018-09" db="EMBL/GenBank/DDBJ databases">
        <title>Discovery and Ecogenomic Context for Candidatus Cryosericales, a Global Caldiserica Order Active in Thawing Permafrost.</title>
        <authorList>
            <person name="Martinez M.A."/>
            <person name="Woodcroft B.J."/>
            <person name="Ignacio Espinoza J.C."/>
            <person name="Zayed A."/>
            <person name="Singleton C.M."/>
            <person name="Boyd J."/>
            <person name="Li Y.-F."/>
            <person name="Purvine S."/>
            <person name="Maughan H."/>
            <person name="Hodgkins S.B."/>
            <person name="Anderson D."/>
            <person name="Sederholm M."/>
            <person name="Temperton B."/>
            <person name="Saleska S.R."/>
            <person name="Tyson G.W."/>
            <person name="Rich V.I."/>
        </authorList>
    </citation>
    <scope>NUCLEOTIDE SEQUENCE [LARGE SCALE GENOMIC DNA]</scope>
    <source>
        <strain evidence="4 5">SMC7</strain>
    </source>
</reference>
<feature type="domain" description="Thioredoxin" evidence="3">
    <location>
        <begin position="83"/>
        <end position="228"/>
    </location>
</feature>
<dbReference type="InterPro" id="IPR013766">
    <property type="entry name" value="Thioredoxin_domain"/>
</dbReference>
<dbReference type="InterPro" id="IPR036249">
    <property type="entry name" value="Thioredoxin-like_sf"/>
</dbReference>
<dbReference type="InterPro" id="IPR000866">
    <property type="entry name" value="AhpC/TSA"/>
</dbReference>
<comment type="caution">
    <text evidence="4">The sequence shown here is derived from an EMBL/GenBank/DDBJ whole genome shotgun (WGS) entry which is preliminary data.</text>
</comment>
<dbReference type="PANTHER" id="PTHR42852">
    <property type="entry name" value="THIOL:DISULFIDE INTERCHANGE PROTEIN DSBE"/>
    <property type="match status" value="1"/>
</dbReference>
<feature type="compositionally biased region" description="Low complexity" evidence="1">
    <location>
        <begin position="63"/>
        <end position="80"/>
    </location>
</feature>
<proteinExistence type="predicted"/>
<organism evidence="4 5">
    <name type="scientific">Candidatus Cryosericum terrychapinii</name>
    <dbReference type="NCBI Taxonomy" id="2290919"/>
    <lineage>
        <taxon>Bacteria</taxon>
        <taxon>Pseudomonadati</taxon>
        <taxon>Caldisericota/Cryosericota group</taxon>
        <taxon>Candidatus Cryosericota</taxon>
        <taxon>Candidatus Cryosericia</taxon>
        <taxon>Candidatus Cryosericales</taxon>
        <taxon>Candidatus Cryosericaceae</taxon>
        <taxon>Candidatus Cryosericum</taxon>
    </lineage>
</organism>
<accession>A0A398D2W9</accession>
<dbReference type="OrthoDB" id="9809733at2"/>
<dbReference type="CDD" id="cd02966">
    <property type="entry name" value="TlpA_like_family"/>
    <property type="match status" value="1"/>
</dbReference>
<dbReference type="SUPFAM" id="SSF52833">
    <property type="entry name" value="Thioredoxin-like"/>
    <property type="match status" value="1"/>
</dbReference>
<evidence type="ECO:0000259" key="3">
    <source>
        <dbReference type="PROSITE" id="PS51352"/>
    </source>
</evidence>
<dbReference type="GO" id="GO:0016209">
    <property type="term" value="F:antioxidant activity"/>
    <property type="evidence" value="ECO:0007669"/>
    <property type="project" value="InterPro"/>
</dbReference>
<dbReference type="PROSITE" id="PS51352">
    <property type="entry name" value="THIOREDOXIN_2"/>
    <property type="match status" value="1"/>
</dbReference>
<evidence type="ECO:0000256" key="2">
    <source>
        <dbReference type="SAM" id="Phobius"/>
    </source>
</evidence>
<name>A0A398D2W9_9BACT</name>
<keyword evidence="2" id="KW-0812">Transmembrane</keyword>
<sequence>MTPKECCARGKSTVSWSRRPSEVSITRMHRNGTSKLTLLIAALVIILVAVIVVTALQEAGTKTPSTSMGTTPETGTTAGSGTLGTGYVVRPFSASDLNGHIVDNSFFTNQRLTMVNVWGTFCGPCIREMPDLAQLPGEFPATNFAILGVIADTPDASNEATARQLTGSTGVTYTNVIPDHSIMTEILVDVSVVPTTFFVDRTGTVVGKVLAGSHTKAEWISIIQGMLASLPAGS</sequence>